<dbReference type="AlphaFoldDB" id="A0A4Y2MGR8"/>
<dbReference type="Proteomes" id="UP000499080">
    <property type="component" value="Unassembled WGS sequence"/>
</dbReference>
<gene>
    <name evidence="1" type="ORF">AVEN_66151_1</name>
</gene>
<dbReference type="EMBL" id="BGPR01007271">
    <property type="protein sequence ID" value="GBN25654.1"/>
    <property type="molecule type" value="Genomic_DNA"/>
</dbReference>
<organism evidence="1 2">
    <name type="scientific">Araneus ventricosus</name>
    <name type="common">Orbweaver spider</name>
    <name type="synonym">Epeira ventricosa</name>
    <dbReference type="NCBI Taxonomy" id="182803"/>
    <lineage>
        <taxon>Eukaryota</taxon>
        <taxon>Metazoa</taxon>
        <taxon>Ecdysozoa</taxon>
        <taxon>Arthropoda</taxon>
        <taxon>Chelicerata</taxon>
        <taxon>Arachnida</taxon>
        <taxon>Araneae</taxon>
        <taxon>Araneomorphae</taxon>
        <taxon>Entelegynae</taxon>
        <taxon>Araneoidea</taxon>
        <taxon>Araneidae</taxon>
        <taxon>Araneus</taxon>
    </lineage>
</organism>
<proteinExistence type="predicted"/>
<evidence type="ECO:0000313" key="1">
    <source>
        <dbReference type="EMBL" id="GBN25654.1"/>
    </source>
</evidence>
<protein>
    <submittedName>
        <fullName evidence="1">Uncharacterized protein</fullName>
    </submittedName>
</protein>
<sequence length="152" mass="17450">MATCQPPKVKREETHLVRDPGCREMFQYIPSLYQITCNRGRIRSDIGMQQRDTFREQSRSFPANCLVKPSQRGTISGCIHVHSTRMEINQQHTLVIPKDCDRNFLRGWHCFQLLMWDGWGDEGCLHVIDAFFVSGALRNSVANHASINAAIF</sequence>
<comment type="caution">
    <text evidence="1">The sequence shown here is derived from an EMBL/GenBank/DDBJ whole genome shotgun (WGS) entry which is preliminary data.</text>
</comment>
<reference evidence="1 2" key="1">
    <citation type="journal article" date="2019" name="Sci. Rep.">
        <title>Orb-weaving spider Araneus ventricosus genome elucidates the spidroin gene catalogue.</title>
        <authorList>
            <person name="Kono N."/>
            <person name="Nakamura H."/>
            <person name="Ohtoshi R."/>
            <person name="Moran D.A.P."/>
            <person name="Shinohara A."/>
            <person name="Yoshida Y."/>
            <person name="Fujiwara M."/>
            <person name="Mori M."/>
            <person name="Tomita M."/>
            <person name="Arakawa K."/>
        </authorList>
    </citation>
    <scope>NUCLEOTIDE SEQUENCE [LARGE SCALE GENOMIC DNA]</scope>
</reference>
<evidence type="ECO:0000313" key="2">
    <source>
        <dbReference type="Proteomes" id="UP000499080"/>
    </source>
</evidence>
<name>A0A4Y2MGR8_ARAVE</name>
<keyword evidence="2" id="KW-1185">Reference proteome</keyword>
<accession>A0A4Y2MGR8</accession>